<dbReference type="EMBL" id="BEZZ01217645">
    <property type="protein sequence ID" value="GCC47298.1"/>
    <property type="molecule type" value="Genomic_DNA"/>
</dbReference>
<feature type="non-terminal residue" evidence="1">
    <location>
        <position position="114"/>
    </location>
</feature>
<gene>
    <name evidence="1" type="ORF">chiPu_0031749</name>
</gene>
<accession>A0A401TXG0</accession>
<organism evidence="1 2">
    <name type="scientific">Chiloscyllium punctatum</name>
    <name type="common">Brownbanded bambooshark</name>
    <name type="synonym">Hemiscyllium punctatum</name>
    <dbReference type="NCBI Taxonomy" id="137246"/>
    <lineage>
        <taxon>Eukaryota</taxon>
        <taxon>Metazoa</taxon>
        <taxon>Chordata</taxon>
        <taxon>Craniata</taxon>
        <taxon>Vertebrata</taxon>
        <taxon>Chondrichthyes</taxon>
        <taxon>Elasmobranchii</taxon>
        <taxon>Galeomorphii</taxon>
        <taxon>Galeoidea</taxon>
        <taxon>Orectolobiformes</taxon>
        <taxon>Hemiscylliidae</taxon>
        <taxon>Chiloscyllium</taxon>
    </lineage>
</organism>
<protein>
    <submittedName>
        <fullName evidence="1">Uncharacterized protein</fullName>
    </submittedName>
</protein>
<evidence type="ECO:0000313" key="2">
    <source>
        <dbReference type="Proteomes" id="UP000287033"/>
    </source>
</evidence>
<evidence type="ECO:0000313" key="1">
    <source>
        <dbReference type="EMBL" id="GCC47298.1"/>
    </source>
</evidence>
<dbReference type="Proteomes" id="UP000287033">
    <property type="component" value="Unassembled WGS sequence"/>
</dbReference>
<proteinExistence type="predicted"/>
<reference evidence="1 2" key="1">
    <citation type="journal article" date="2018" name="Nat. Ecol. Evol.">
        <title>Shark genomes provide insights into elasmobranch evolution and the origin of vertebrates.</title>
        <authorList>
            <person name="Hara Y"/>
            <person name="Yamaguchi K"/>
            <person name="Onimaru K"/>
            <person name="Kadota M"/>
            <person name="Koyanagi M"/>
            <person name="Keeley SD"/>
            <person name="Tatsumi K"/>
            <person name="Tanaka K"/>
            <person name="Motone F"/>
            <person name="Kageyama Y"/>
            <person name="Nozu R"/>
            <person name="Adachi N"/>
            <person name="Nishimura O"/>
            <person name="Nakagawa R"/>
            <person name="Tanegashima C"/>
            <person name="Kiyatake I"/>
            <person name="Matsumoto R"/>
            <person name="Murakumo K"/>
            <person name="Nishida K"/>
            <person name="Terakita A"/>
            <person name="Kuratani S"/>
            <person name="Sato K"/>
            <person name="Hyodo S Kuraku.S."/>
        </authorList>
    </citation>
    <scope>NUCLEOTIDE SEQUENCE [LARGE SCALE GENOMIC DNA]</scope>
</reference>
<comment type="caution">
    <text evidence="1">The sequence shown here is derived from an EMBL/GenBank/DDBJ whole genome shotgun (WGS) entry which is preliminary data.</text>
</comment>
<name>A0A401TXG0_CHIPU</name>
<keyword evidence="2" id="KW-1185">Reference proteome</keyword>
<dbReference type="AlphaFoldDB" id="A0A401TXG0"/>
<sequence>MQRRAAAAVLDLVPAGGAVGHDQRVLIGAAHRWEQRQLGHLDRGLIGVRAVAERAGHAAAARLDGLDLEARHEAQHLLHRLERAKGLLMAMPVHDRLCSNGAERQHEASSLGLA</sequence>